<dbReference type="InterPro" id="IPR055301">
    <property type="entry name" value="Lea14-like_2"/>
</dbReference>
<organism evidence="1">
    <name type="scientific">Fagus sylvatica</name>
    <name type="common">Beechnut</name>
    <dbReference type="NCBI Taxonomy" id="28930"/>
    <lineage>
        <taxon>Eukaryota</taxon>
        <taxon>Viridiplantae</taxon>
        <taxon>Streptophyta</taxon>
        <taxon>Embryophyta</taxon>
        <taxon>Tracheophyta</taxon>
        <taxon>Spermatophyta</taxon>
        <taxon>Magnoliopsida</taxon>
        <taxon>eudicotyledons</taxon>
        <taxon>Gunneridae</taxon>
        <taxon>Pentapetalae</taxon>
        <taxon>rosids</taxon>
        <taxon>fabids</taxon>
        <taxon>Fagales</taxon>
        <taxon>Fagaceae</taxon>
        <taxon>Fagus</taxon>
    </lineage>
</organism>
<gene>
    <name evidence="1" type="ORF">FSB_LOCUS31022</name>
</gene>
<dbReference type="AlphaFoldDB" id="A0A2N9GUU8"/>
<sequence length="149" mass="16335">MRVKRPNVELKSVTVKNLRYSNAPSPSFNATMVAKMTIKNMNFGYFKFEGGVANVQYRGMIVGKNRIGHGFANVMGTKEMIVTVDLRSDKASDSLSNDINSGILELSSYAKFSGRVSSMKIINSMKTAEMNCTMSLGLASSTIKDLICK</sequence>
<reference evidence="1" key="1">
    <citation type="submission" date="2018-02" db="EMBL/GenBank/DDBJ databases">
        <authorList>
            <person name="Cohen D.B."/>
            <person name="Kent A.D."/>
        </authorList>
    </citation>
    <scope>NUCLEOTIDE SEQUENCE</scope>
</reference>
<accession>A0A2N9GUU8</accession>
<evidence type="ECO:0000313" key="1">
    <source>
        <dbReference type="EMBL" id="SPD03140.1"/>
    </source>
</evidence>
<protein>
    <recommendedName>
        <fullName evidence="2">Late embryogenesis abundant protein LEA-2 subgroup domain-containing protein</fullName>
    </recommendedName>
</protein>
<name>A0A2N9GUU8_FAGSY</name>
<evidence type="ECO:0008006" key="2">
    <source>
        <dbReference type="Google" id="ProtNLM"/>
    </source>
</evidence>
<proteinExistence type="predicted"/>
<dbReference type="EMBL" id="OIVN01002380">
    <property type="protein sequence ID" value="SPD03140.1"/>
    <property type="molecule type" value="Genomic_DNA"/>
</dbReference>
<dbReference type="PANTHER" id="PTHR31852">
    <property type="entry name" value="LATE EMBRYOGENESIS ABUNDANT (LEA) HYDROXYPROLINE-RICH GLYCOPROTEIN FAMILY"/>
    <property type="match status" value="1"/>
</dbReference>